<keyword evidence="2" id="KW-1185">Reference proteome</keyword>
<gene>
    <name evidence="1" type="ORF">GHK86_14070</name>
</gene>
<dbReference type="Proteomes" id="UP000437736">
    <property type="component" value="Unassembled WGS sequence"/>
</dbReference>
<accession>A0ABW9QVF1</accession>
<name>A0ABW9QVF1_9ACTN</name>
<evidence type="ECO:0000313" key="2">
    <source>
        <dbReference type="Proteomes" id="UP000437736"/>
    </source>
</evidence>
<protein>
    <submittedName>
        <fullName evidence="1">Uncharacterized protein</fullName>
    </submittedName>
</protein>
<organism evidence="1 2">
    <name type="scientific">Acidiferrimicrobium australe</name>
    <dbReference type="NCBI Taxonomy" id="2664430"/>
    <lineage>
        <taxon>Bacteria</taxon>
        <taxon>Bacillati</taxon>
        <taxon>Actinomycetota</taxon>
        <taxon>Acidimicrobiia</taxon>
        <taxon>Acidimicrobiales</taxon>
        <taxon>Acidimicrobiaceae</taxon>
        <taxon>Acidiferrimicrobium</taxon>
    </lineage>
</organism>
<reference evidence="1 2" key="1">
    <citation type="submission" date="2019-11" db="EMBL/GenBank/DDBJ databases">
        <title>Acidiferrimicrobium australis gen. nov., sp. nov., an acidophilic and obligately heterotrophic, member of the Actinobacteria that catalyses dissimilatory oxido- reduction of iron isolated from metal-rich acidic water in Chile.</title>
        <authorList>
            <person name="Gonzalez D."/>
            <person name="Huber K."/>
            <person name="Hedrich S."/>
            <person name="Rojas-Villalobos C."/>
            <person name="Quatrini R."/>
            <person name="Dinamarca M.A."/>
            <person name="Schwarz A."/>
            <person name="Canales C."/>
            <person name="Nancucheo I."/>
        </authorList>
    </citation>
    <scope>NUCLEOTIDE SEQUENCE [LARGE SCALE GENOMIC DNA]</scope>
    <source>
        <strain evidence="1 2">USS-CCA1</strain>
    </source>
</reference>
<sequence length="142" mass="15084">MLHLGRRRRRRSHPPDRAVAERLPVRAQQTGGADPTLLVVDEAQHVVPGQQTGRFGAARLSFGLRFEVGTDGRKPRCGLLVEPVVQDNVATAGSGYGRPVAAALPEGVYEEPLAVGGTSTVTRKLDHPMLADVFEAASVLAG</sequence>
<proteinExistence type="predicted"/>
<dbReference type="EMBL" id="WJHE01000742">
    <property type="protein sequence ID" value="MST33839.1"/>
    <property type="molecule type" value="Genomic_DNA"/>
</dbReference>
<comment type="caution">
    <text evidence="1">The sequence shown here is derived from an EMBL/GenBank/DDBJ whole genome shotgun (WGS) entry which is preliminary data.</text>
</comment>
<evidence type="ECO:0000313" key="1">
    <source>
        <dbReference type="EMBL" id="MST33839.1"/>
    </source>
</evidence>